<dbReference type="Proteomes" id="UP000244924">
    <property type="component" value="Unassembled WGS sequence"/>
</dbReference>
<proteinExistence type="predicted"/>
<name>A0A2R8B315_9RHOB</name>
<sequence>MIEAGPARAYLDCMSESPNLPRTARSGSHVVTTATLPPDALVEISALALRLKRANGPVMRAMSAIGGKIETRLAALPQSVRRLLETGTAEILQKSYRLAGQVSAHPALPDTGGWGHRVGVATGGALGGFGGLGTALLELPATITVFFGAMQKVAGDYGFDPASDDTRMTCLEIFGSGGPLEDDDGVDTSFLSTRLAVNGATVQALVQQVAPTLAAVLGRKLAGQAVPVFGAAAGAGVNLAYLSYYTDMAHIRFGLKRLAEHHGAARVEAQFRAEIVRIGSRRES</sequence>
<evidence type="ECO:0008006" key="3">
    <source>
        <dbReference type="Google" id="ProtNLM"/>
    </source>
</evidence>
<accession>A0A2R8B315</accession>
<dbReference type="Pfam" id="PF12787">
    <property type="entry name" value="EcsC"/>
    <property type="match status" value="1"/>
</dbReference>
<protein>
    <recommendedName>
        <fullName evidence="3">EcsC protein family protein</fullName>
    </recommendedName>
</protein>
<dbReference type="InterPro" id="IPR024787">
    <property type="entry name" value="EcsC"/>
</dbReference>
<evidence type="ECO:0000313" key="1">
    <source>
        <dbReference type="EMBL" id="SPH16988.1"/>
    </source>
</evidence>
<dbReference type="PANTHER" id="PTHR41260:SF1">
    <property type="entry name" value="PROTEIN ECSC"/>
    <property type="match status" value="1"/>
</dbReference>
<dbReference type="PANTHER" id="PTHR41260">
    <property type="entry name" value="PROTEIN ECSC"/>
    <property type="match status" value="1"/>
</dbReference>
<organism evidence="1 2">
    <name type="scientific">Albidovulum aquaemixtae</name>
    <dbReference type="NCBI Taxonomy" id="1542388"/>
    <lineage>
        <taxon>Bacteria</taxon>
        <taxon>Pseudomonadati</taxon>
        <taxon>Pseudomonadota</taxon>
        <taxon>Alphaproteobacteria</taxon>
        <taxon>Rhodobacterales</taxon>
        <taxon>Paracoccaceae</taxon>
        <taxon>Albidovulum</taxon>
    </lineage>
</organism>
<reference evidence="1 2" key="1">
    <citation type="submission" date="2018-03" db="EMBL/GenBank/DDBJ databases">
        <authorList>
            <person name="Keele B.F."/>
        </authorList>
    </citation>
    <scope>NUCLEOTIDE SEQUENCE [LARGE SCALE GENOMIC DNA]</scope>
    <source>
        <strain evidence="1 2">CECT 8626</strain>
    </source>
</reference>
<dbReference type="EMBL" id="OMOQ01000001">
    <property type="protein sequence ID" value="SPH16988.1"/>
    <property type="molecule type" value="Genomic_DNA"/>
</dbReference>
<dbReference type="AlphaFoldDB" id="A0A2R8B315"/>
<gene>
    <name evidence="1" type="ORF">DEA8626_00502</name>
</gene>
<keyword evidence="2" id="KW-1185">Reference proteome</keyword>
<evidence type="ECO:0000313" key="2">
    <source>
        <dbReference type="Proteomes" id="UP000244924"/>
    </source>
</evidence>